<name>A0A9W8NT15_9AGAR</name>
<comment type="caution">
    <text evidence="2">The sequence shown here is derived from an EMBL/GenBank/DDBJ whole genome shotgun (WGS) entry which is preliminary data.</text>
</comment>
<dbReference type="AlphaFoldDB" id="A0A9W8NT15"/>
<accession>A0A9W8NT15</accession>
<proteinExistence type="predicted"/>
<keyword evidence="1" id="KW-0472">Membrane</keyword>
<organism evidence="2 3">
    <name type="scientific">Lentinula detonsa</name>
    <dbReference type="NCBI Taxonomy" id="2804962"/>
    <lineage>
        <taxon>Eukaryota</taxon>
        <taxon>Fungi</taxon>
        <taxon>Dikarya</taxon>
        <taxon>Basidiomycota</taxon>
        <taxon>Agaricomycotina</taxon>
        <taxon>Agaricomycetes</taxon>
        <taxon>Agaricomycetidae</taxon>
        <taxon>Agaricales</taxon>
        <taxon>Marasmiineae</taxon>
        <taxon>Omphalotaceae</taxon>
        <taxon>Lentinula</taxon>
    </lineage>
</organism>
<gene>
    <name evidence="2" type="ORF">DFH05DRAFT_1545786</name>
</gene>
<dbReference type="Proteomes" id="UP001142393">
    <property type="component" value="Unassembled WGS sequence"/>
</dbReference>
<evidence type="ECO:0000256" key="1">
    <source>
        <dbReference type="SAM" id="Phobius"/>
    </source>
</evidence>
<evidence type="ECO:0000313" key="3">
    <source>
        <dbReference type="Proteomes" id="UP001142393"/>
    </source>
</evidence>
<feature type="transmembrane region" description="Helical" evidence="1">
    <location>
        <begin position="213"/>
        <end position="236"/>
    </location>
</feature>
<feature type="transmembrane region" description="Helical" evidence="1">
    <location>
        <begin position="242"/>
        <end position="262"/>
    </location>
</feature>
<keyword evidence="1" id="KW-1133">Transmembrane helix</keyword>
<dbReference type="EMBL" id="JANVFU010000014">
    <property type="protein sequence ID" value="KAJ3740339.1"/>
    <property type="molecule type" value="Genomic_DNA"/>
</dbReference>
<keyword evidence="1" id="KW-0812">Transmembrane</keyword>
<feature type="transmembrane region" description="Helical" evidence="1">
    <location>
        <begin position="170"/>
        <end position="192"/>
    </location>
</feature>
<feature type="transmembrane region" description="Helical" evidence="1">
    <location>
        <begin position="17"/>
        <end position="39"/>
    </location>
</feature>
<feature type="transmembrane region" description="Helical" evidence="1">
    <location>
        <begin position="129"/>
        <end position="150"/>
    </location>
</feature>
<sequence length="330" mass="36058">MADAPIPPLDRMFMTGIWIESVLYGVNTVVFAAAIFVLIRMYKAGKSQTGFLPLLTSIFLFSLSTAYISVCLRQLLEAFIWGPPGGASLYFATIPDHLSVTKLALYEVNVFTQDAILIWRMWVVYNNRWMVVVLPIAMELGHVVAGIYTIRRGALPNISVFDPLVHRGAIAYWTLDLAVNIGVTLCIAYRLWSAGRSLEELGIRRSKHPYTGIMLTIIESGGIFATATLITVSLYLSGNVAAVAAIDSVVQLATITPLLIVVRVGLGLQHGISANIMTFEAATRDTLASRSQSLHVDITKSQNISGDDTLALRRLESNNLSIRNMKGASV</sequence>
<protein>
    <submittedName>
        <fullName evidence="2">Uncharacterized protein</fullName>
    </submittedName>
</protein>
<keyword evidence="3" id="KW-1185">Reference proteome</keyword>
<reference evidence="2 3" key="1">
    <citation type="journal article" date="2023" name="Proc. Natl. Acad. Sci. U.S.A.">
        <title>A global phylogenomic analysis of the shiitake genus Lentinula.</title>
        <authorList>
            <person name="Sierra-Patev S."/>
            <person name="Min B."/>
            <person name="Naranjo-Ortiz M."/>
            <person name="Looney B."/>
            <person name="Konkel Z."/>
            <person name="Slot J.C."/>
            <person name="Sakamoto Y."/>
            <person name="Steenwyk J.L."/>
            <person name="Rokas A."/>
            <person name="Carro J."/>
            <person name="Camarero S."/>
            <person name="Ferreira P."/>
            <person name="Molpeceres G."/>
            <person name="Ruiz-Duenas F.J."/>
            <person name="Serrano A."/>
            <person name="Henrissat B."/>
            <person name="Drula E."/>
            <person name="Hughes K.W."/>
            <person name="Mata J.L."/>
            <person name="Ishikawa N.K."/>
            <person name="Vargas-Isla R."/>
            <person name="Ushijima S."/>
            <person name="Smith C.A."/>
            <person name="Donoghue J."/>
            <person name="Ahrendt S."/>
            <person name="Andreopoulos W."/>
            <person name="He G."/>
            <person name="LaButti K."/>
            <person name="Lipzen A."/>
            <person name="Ng V."/>
            <person name="Riley R."/>
            <person name="Sandor L."/>
            <person name="Barry K."/>
            <person name="Martinez A.T."/>
            <person name="Xiao Y."/>
            <person name="Gibbons J.G."/>
            <person name="Terashima K."/>
            <person name="Grigoriev I.V."/>
            <person name="Hibbett D."/>
        </authorList>
    </citation>
    <scope>NUCLEOTIDE SEQUENCE [LARGE SCALE GENOMIC DNA]</scope>
    <source>
        <strain evidence="2 3">TFB7810</strain>
    </source>
</reference>
<evidence type="ECO:0000313" key="2">
    <source>
        <dbReference type="EMBL" id="KAJ3740339.1"/>
    </source>
</evidence>
<feature type="transmembrane region" description="Helical" evidence="1">
    <location>
        <begin position="51"/>
        <end position="76"/>
    </location>
</feature>